<keyword evidence="3" id="KW-0539">Nucleus</keyword>
<feature type="compositionally biased region" description="Basic and acidic residues" evidence="4">
    <location>
        <begin position="104"/>
        <end position="119"/>
    </location>
</feature>
<gene>
    <name evidence="6" type="ORF">FJT64_024405</name>
</gene>
<feature type="region of interest" description="Disordered" evidence="4">
    <location>
        <begin position="287"/>
        <end position="373"/>
    </location>
</feature>
<feature type="compositionally biased region" description="Polar residues" evidence="4">
    <location>
        <begin position="14"/>
        <end position="36"/>
    </location>
</feature>
<name>A0A6A4WAP8_AMPAM</name>
<feature type="region of interest" description="Disordered" evidence="4">
    <location>
        <begin position="1"/>
        <end position="140"/>
    </location>
</feature>
<dbReference type="AlphaFoldDB" id="A0A6A4WAP8"/>
<dbReference type="SMART" id="SM01275">
    <property type="entry name" value="MamL-1"/>
    <property type="match status" value="1"/>
</dbReference>
<sequence>MQDLPHGSGETPMSPVTMSGTEVMSQQPPASSQLSRLQRRMGLLRRHHETNQSHYDNVETSLTDQSQQETNKLREKLTNVKGKKKRPEQRKENNGFLQMQAAKRAAEPADAEVSKRPKLEPPSTACPSGAGPAGADADKSQLPCMASTASGTVSAPAPKAPFNAETAALMDDLFGETNDIDYENMLKNGYDMFKEDENGEIPDIGDLSRFIEGTEEESGLELDSAAVAAAAATATATPDRPLTVPASGGDSGGPASTFLRSMAERHSGSSEAAGSAAMGSVAPPPGHYGSVDASGGAGAAMGSAGPARSAAGRPFDHPEAPQRQMSHGGEGQPPPPFGATGAGGADNASPTGAAVVGPTASGAGQQGPMPPMSQSELTLKQRIMMKRQMGGQQMMMMHQRTPGMVPVQQQQQQQAMMAAMQQQQQQQRHPQQQMAPAGFPGYGTTVSEGDGSAAHTDSFKFGQEELQNMMTFNRSNSMPY</sequence>
<dbReference type="GO" id="GO:0045944">
    <property type="term" value="P:positive regulation of transcription by RNA polymerase II"/>
    <property type="evidence" value="ECO:0007669"/>
    <property type="project" value="InterPro"/>
</dbReference>
<comment type="subcellular location">
    <subcellularLocation>
        <location evidence="1">Nucleus</location>
    </subcellularLocation>
</comment>
<dbReference type="Pfam" id="PF09596">
    <property type="entry name" value="MamL-1"/>
    <property type="match status" value="1"/>
</dbReference>
<dbReference type="InterPro" id="IPR046370">
    <property type="entry name" value="MAML_N_sf"/>
</dbReference>
<dbReference type="GO" id="GO:0003713">
    <property type="term" value="F:transcription coactivator activity"/>
    <property type="evidence" value="ECO:0007669"/>
    <property type="project" value="InterPro"/>
</dbReference>
<dbReference type="GO" id="GO:0007219">
    <property type="term" value="P:Notch signaling pathway"/>
    <property type="evidence" value="ECO:0007669"/>
    <property type="project" value="InterPro"/>
</dbReference>
<evidence type="ECO:0000256" key="4">
    <source>
        <dbReference type="SAM" id="MobiDB-lite"/>
    </source>
</evidence>
<comment type="similarity">
    <text evidence="2">Belongs to the mastermind family.</text>
</comment>
<dbReference type="Proteomes" id="UP000440578">
    <property type="component" value="Unassembled WGS sequence"/>
</dbReference>
<feature type="domain" description="Neurogenic mastermind-like N-terminal" evidence="5">
    <location>
        <begin position="28"/>
        <end position="87"/>
    </location>
</feature>
<accession>A0A6A4WAP8</accession>
<keyword evidence="7" id="KW-1185">Reference proteome</keyword>
<evidence type="ECO:0000256" key="3">
    <source>
        <dbReference type="ARBA" id="ARBA00023242"/>
    </source>
</evidence>
<feature type="compositionally biased region" description="Low complexity" evidence="4">
    <location>
        <begin position="289"/>
        <end position="312"/>
    </location>
</feature>
<feature type="compositionally biased region" description="Low complexity" evidence="4">
    <location>
        <begin position="121"/>
        <end position="135"/>
    </location>
</feature>
<evidence type="ECO:0000259" key="5">
    <source>
        <dbReference type="SMART" id="SM01275"/>
    </source>
</evidence>
<dbReference type="Gene3D" id="6.10.250.970">
    <property type="match status" value="1"/>
</dbReference>
<dbReference type="EMBL" id="VIIS01000924">
    <property type="protein sequence ID" value="KAF0303655.1"/>
    <property type="molecule type" value="Genomic_DNA"/>
</dbReference>
<feature type="compositionally biased region" description="Polar residues" evidence="4">
    <location>
        <begin position="52"/>
        <end position="70"/>
    </location>
</feature>
<dbReference type="GO" id="GO:0016607">
    <property type="term" value="C:nuclear speck"/>
    <property type="evidence" value="ECO:0007669"/>
    <property type="project" value="InterPro"/>
</dbReference>
<feature type="compositionally biased region" description="Basic residues" evidence="4">
    <location>
        <begin position="37"/>
        <end position="48"/>
    </location>
</feature>
<protein>
    <recommendedName>
        <fullName evidence="5">Neurogenic mastermind-like N-terminal domain-containing protein</fullName>
    </recommendedName>
</protein>
<evidence type="ECO:0000313" key="7">
    <source>
        <dbReference type="Proteomes" id="UP000440578"/>
    </source>
</evidence>
<dbReference type="InterPro" id="IPR019082">
    <property type="entry name" value="Mastermind-like_N"/>
</dbReference>
<comment type="caution">
    <text evidence="6">The sequence shown here is derived from an EMBL/GenBank/DDBJ whole genome shotgun (WGS) entry which is preliminary data.</text>
</comment>
<feature type="compositionally biased region" description="Low complexity" evidence="4">
    <location>
        <begin position="245"/>
        <end position="256"/>
    </location>
</feature>
<evidence type="ECO:0000313" key="6">
    <source>
        <dbReference type="EMBL" id="KAF0303655.1"/>
    </source>
</evidence>
<organism evidence="6 7">
    <name type="scientific">Amphibalanus amphitrite</name>
    <name type="common">Striped barnacle</name>
    <name type="synonym">Balanus amphitrite</name>
    <dbReference type="NCBI Taxonomy" id="1232801"/>
    <lineage>
        <taxon>Eukaryota</taxon>
        <taxon>Metazoa</taxon>
        <taxon>Ecdysozoa</taxon>
        <taxon>Arthropoda</taxon>
        <taxon>Crustacea</taxon>
        <taxon>Multicrustacea</taxon>
        <taxon>Cirripedia</taxon>
        <taxon>Thoracica</taxon>
        <taxon>Thoracicalcarea</taxon>
        <taxon>Balanomorpha</taxon>
        <taxon>Balanoidea</taxon>
        <taxon>Balanidae</taxon>
        <taxon>Amphibalaninae</taxon>
        <taxon>Amphibalanus</taxon>
    </lineage>
</organism>
<evidence type="ECO:0000256" key="1">
    <source>
        <dbReference type="ARBA" id="ARBA00004123"/>
    </source>
</evidence>
<proteinExistence type="inferred from homology"/>
<feature type="region of interest" description="Disordered" evidence="4">
    <location>
        <begin position="234"/>
        <end position="258"/>
    </location>
</feature>
<reference evidence="6 7" key="1">
    <citation type="submission" date="2019-07" db="EMBL/GenBank/DDBJ databases">
        <title>Draft genome assembly of a fouling barnacle, Amphibalanus amphitrite (Darwin, 1854): The first reference genome for Thecostraca.</title>
        <authorList>
            <person name="Kim W."/>
        </authorList>
    </citation>
    <scope>NUCLEOTIDE SEQUENCE [LARGE SCALE GENOMIC DNA]</scope>
    <source>
        <strain evidence="6">SNU_AA5</strain>
        <tissue evidence="6">Soma without cirri and trophi</tissue>
    </source>
</reference>
<evidence type="ECO:0000256" key="2">
    <source>
        <dbReference type="ARBA" id="ARBA00008081"/>
    </source>
</evidence>